<dbReference type="Gene3D" id="3.30.300.20">
    <property type="match status" value="1"/>
</dbReference>
<dbReference type="SUPFAM" id="SSF89919">
    <property type="entry name" value="Ribosome-binding factor A, RbfA"/>
    <property type="match status" value="1"/>
</dbReference>
<dbReference type="InterPro" id="IPR023799">
    <property type="entry name" value="RbfA_dom_sf"/>
</dbReference>
<dbReference type="GO" id="GO:0043024">
    <property type="term" value="F:ribosomal small subunit binding"/>
    <property type="evidence" value="ECO:0007669"/>
    <property type="project" value="TreeGrafter"/>
</dbReference>
<dbReference type="PANTHER" id="PTHR33515:SF1">
    <property type="entry name" value="RIBOSOME-BINDING FACTOR A, CHLOROPLASTIC-RELATED"/>
    <property type="match status" value="1"/>
</dbReference>
<accession>A0A1F5CAI6</accession>
<dbReference type="GO" id="GO:0006364">
    <property type="term" value="P:rRNA processing"/>
    <property type="evidence" value="ECO:0007669"/>
    <property type="project" value="InterPro"/>
</dbReference>
<keyword evidence="1" id="KW-0690">Ribosome biogenesis</keyword>
<gene>
    <name evidence="2" type="ORF">A3I30_01345</name>
</gene>
<dbReference type="GO" id="GO:0005829">
    <property type="term" value="C:cytosol"/>
    <property type="evidence" value="ECO:0007669"/>
    <property type="project" value="TreeGrafter"/>
</dbReference>
<proteinExistence type="predicted"/>
<name>A0A1F5CAI6_9BACT</name>
<dbReference type="InterPro" id="IPR015946">
    <property type="entry name" value="KH_dom-like_a/b"/>
</dbReference>
<reference evidence="2 3" key="1">
    <citation type="journal article" date="2016" name="Nat. Commun.">
        <title>Thousands of microbial genomes shed light on interconnected biogeochemical processes in an aquifer system.</title>
        <authorList>
            <person name="Anantharaman K."/>
            <person name="Brown C.T."/>
            <person name="Hug L.A."/>
            <person name="Sharon I."/>
            <person name="Castelle C.J."/>
            <person name="Probst A.J."/>
            <person name="Thomas B.C."/>
            <person name="Singh A."/>
            <person name="Wilkins M.J."/>
            <person name="Karaoz U."/>
            <person name="Brodie E.L."/>
            <person name="Williams K.H."/>
            <person name="Hubbard S.S."/>
            <person name="Banfield J.F."/>
        </authorList>
    </citation>
    <scope>NUCLEOTIDE SEQUENCE [LARGE SCALE GENOMIC DNA]</scope>
</reference>
<dbReference type="InterPro" id="IPR000238">
    <property type="entry name" value="RbfA"/>
</dbReference>
<sequence length="115" mass="13647">MASEIRQQRYRELIKEELGKILFDYLDVEPGILVTITRADISEDLFHATVWVSVFPTEKAEGVMSRLQKSIFDIQQLFNRKMRVRPVPKIRFEFDKNPEEASHIEELLEKTKEHE</sequence>
<organism evidence="2 3">
    <name type="scientific">Candidatus Azambacteria bacterium RIFCSPLOWO2_02_FULL_44_14</name>
    <dbReference type="NCBI Taxonomy" id="1797306"/>
    <lineage>
        <taxon>Bacteria</taxon>
        <taxon>Candidatus Azamiibacteriota</taxon>
    </lineage>
</organism>
<evidence type="ECO:0000313" key="2">
    <source>
        <dbReference type="EMBL" id="OGD39879.1"/>
    </source>
</evidence>
<comment type="caution">
    <text evidence="2">The sequence shown here is derived from an EMBL/GenBank/DDBJ whole genome shotgun (WGS) entry which is preliminary data.</text>
</comment>
<dbReference type="PANTHER" id="PTHR33515">
    <property type="entry name" value="RIBOSOME-BINDING FACTOR A, CHLOROPLASTIC-RELATED"/>
    <property type="match status" value="1"/>
</dbReference>
<dbReference type="EMBL" id="MEYV01000016">
    <property type="protein sequence ID" value="OGD39879.1"/>
    <property type="molecule type" value="Genomic_DNA"/>
</dbReference>
<protein>
    <submittedName>
        <fullName evidence="2">Ribosome-binding factor A</fullName>
    </submittedName>
</protein>
<evidence type="ECO:0000313" key="3">
    <source>
        <dbReference type="Proteomes" id="UP000177197"/>
    </source>
</evidence>
<evidence type="ECO:0000256" key="1">
    <source>
        <dbReference type="ARBA" id="ARBA00022517"/>
    </source>
</evidence>
<dbReference type="Proteomes" id="UP000177197">
    <property type="component" value="Unassembled WGS sequence"/>
</dbReference>
<dbReference type="Pfam" id="PF02033">
    <property type="entry name" value="RBFA"/>
    <property type="match status" value="1"/>
</dbReference>
<dbReference type="AlphaFoldDB" id="A0A1F5CAI6"/>
<dbReference type="NCBIfam" id="TIGR00082">
    <property type="entry name" value="rbfA"/>
    <property type="match status" value="1"/>
</dbReference>